<comment type="caution">
    <text evidence="3">The sequence shown here is derived from an EMBL/GenBank/DDBJ whole genome shotgun (WGS) entry which is preliminary data.</text>
</comment>
<keyword evidence="2" id="KW-0812">Transmembrane</keyword>
<dbReference type="InterPro" id="IPR001940">
    <property type="entry name" value="Peptidase_S1C"/>
</dbReference>
<proteinExistence type="predicted"/>
<keyword evidence="1" id="KW-0378">Hydrolase</keyword>
<accession>A0A4R3MQC8</accession>
<dbReference type="OrthoDB" id="9766361at2"/>
<dbReference type="GO" id="GO:0006508">
    <property type="term" value="P:proteolysis"/>
    <property type="evidence" value="ECO:0007669"/>
    <property type="project" value="InterPro"/>
</dbReference>
<dbReference type="Pfam" id="PF13365">
    <property type="entry name" value="Trypsin_2"/>
    <property type="match status" value="1"/>
</dbReference>
<dbReference type="PRINTS" id="PR00834">
    <property type="entry name" value="PROTEASES2C"/>
</dbReference>
<keyword evidence="2" id="KW-0472">Membrane</keyword>
<feature type="transmembrane region" description="Helical" evidence="2">
    <location>
        <begin position="53"/>
        <end position="74"/>
    </location>
</feature>
<dbReference type="SUPFAM" id="SSF50494">
    <property type="entry name" value="Trypsin-like serine proteases"/>
    <property type="match status" value="1"/>
</dbReference>
<dbReference type="EMBL" id="SMAN01000025">
    <property type="protein sequence ID" value="TCT18009.1"/>
    <property type="molecule type" value="Genomic_DNA"/>
</dbReference>
<dbReference type="PANTHER" id="PTHR43019">
    <property type="entry name" value="SERINE ENDOPROTEASE DEGS"/>
    <property type="match status" value="1"/>
</dbReference>
<dbReference type="RefSeq" id="WP_132372840.1">
    <property type="nucleotide sequence ID" value="NZ_SMAN01000025.1"/>
</dbReference>
<evidence type="ECO:0000256" key="2">
    <source>
        <dbReference type="SAM" id="Phobius"/>
    </source>
</evidence>
<evidence type="ECO:0000313" key="4">
    <source>
        <dbReference type="Proteomes" id="UP000294650"/>
    </source>
</evidence>
<organism evidence="3 4">
    <name type="scientific">Melghiribacillus thermohalophilus</name>
    <dbReference type="NCBI Taxonomy" id="1324956"/>
    <lineage>
        <taxon>Bacteria</taxon>
        <taxon>Bacillati</taxon>
        <taxon>Bacillota</taxon>
        <taxon>Bacilli</taxon>
        <taxon>Bacillales</taxon>
        <taxon>Bacillaceae</taxon>
        <taxon>Melghiribacillus</taxon>
    </lineage>
</organism>
<dbReference type="InterPro" id="IPR043504">
    <property type="entry name" value="Peptidase_S1_PA_chymotrypsin"/>
</dbReference>
<dbReference type="InterPro" id="IPR009003">
    <property type="entry name" value="Peptidase_S1_PA"/>
</dbReference>
<dbReference type="PANTHER" id="PTHR43019:SF23">
    <property type="entry name" value="PROTEASE DO-LIKE 5, CHLOROPLASTIC"/>
    <property type="match status" value="1"/>
</dbReference>
<protein>
    <submittedName>
        <fullName evidence="3">Trypsin-like peptidase</fullName>
    </submittedName>
</protein>
<dbReference type="GO" id="GO:0004252">
    <property type="term" value="F:serine-type endopeptidase activity"/>
    <property type="evidence" value="ECO:0007669"/>
    <property type="project" value="InterPro"/>
</dbReference>
<keyword evidence="4" id="KW-1185">Reference proteome</keyword>
<sequence>MTDRKDYPETIDEKDLYEDIDEEEMYELIQEERRKAFRQHKEEKKPKRPFPRWAFWLIALFMVLSALSALPKFLNLAAVDFLATSAKLSGNEEIQEYKQSVVTVRTENGKGTGFSISKDGYILTNNHVIEDGLRTWVNVPEQGQFSAEIVAAYPEIDLALLKIDGKNIPYLTLGDDRHVQPGDHIYFIGNPLAFTGIANEGEVLGYTESSLEGDVLMLKAPIYHGNSGSPVITESGKVVGVVYATRRSSEHGKVGLAVPISYFLETEEGRDFDPE</sequence>
<dbReference type="AlphaFoldDB" id="A0A4R3MQC8"/>
<keyword evidence="1" id="KW-0720">Serine protease</keyword>
<gene>
    <name evidence="3" type="ORF">EDD68_12520</name>
</gene>
<evidence type="ECO:0000256" key="1">
    <source>
        <dbReference type="ARBA" id="ARBA00022825"/>
    </source>
</evidence>
<keyword evidence="2" id="KW-1133">Transmembrane helix</keyword>
<dbReference type="Proteomes" id="UP000294650">
    <property type="component" value="Unassembled WGS sequence"/>
</dbReference>
<dbReference type="Gene3D" id="2.40.10.10">
    <property type="entry name" value="Trypsin-like serine proteases"/>
    <property type="match status" value="2"/>
</dbReference>
<reference evidence="3 4" key="1">
    <citation type="submission" date="2019-03" db="EMBL/GenBank/DDBJ databases">
        <title>Genomic Encyclopedia of Type Strains, Phase IV (KMG-IV): sequencing the most valuable type-strain genomes for metagenomic binning, comparative biology and taxonomic classification.</title>
        <authorList>
            <person name="Goeker M."/>
        </authorList>
    </citation>
    <scope>NUCLEOTIDE SEQUENCE [LARGE SCALE GENOMIC DNA]</scope>
    <source>
        <strain evidence="3 4">DSM 25894</strain>
    </source>
</reference>
<evidence type="ECO:0000313" key="3">
    <source>
        <dbReference type="EMBL" id="TCT18009.1"/>
    </source>
</evidence>
<name>A0A4R3MQC8_9BACI</name>
<keyword evidence="1" id="KW-0645">Protease</keyword>